<comment type="caution">
    <text evidence="1">The sequence shown here is derived from an EMBL/GenBank/DDBJ whole genome shotgun (WGS) entry which is preliminary data.</text>
</comment>
<organism evidence="1 2">
    <name type="scientific">Phytoactinopolyspora mesophila</name>
    <dbReference type="NCBI Taxonomy" id="2650750"/>
    <lineage>
        <taxon>Bacteria</taxon>
        <taxon>Bacillati</taxon>
        <taxon>Actinomycetota</taxon>
        <taxon>Actinomycetes</taxon>
        <taxon>Jiangellales</taxon>
        <taxon>Jiangellaceae</taxon>
        <taxon>Phytoactinopolyspora</taxon>
    </lineage>
</organism>
<dbReference type="EMBL" id="WLZY01000006">
    <property type="protein sequence ID" value="NDL59119.1"/>
    <property type="molecule type" value="Genomic_DNA"/>
</dbReference>
<protein>
    <recommendedName>
        <fullName evidence="3">Nucleotidyl transferase AbiEii/AbiGii toxin family protein</fullName>
    </recommendedName>
</protein>
<reference evidence="1 2" key="1">
    <citation type="submission" date="2019-11" db="EMBL/GenBank/DDBJ databases">
        <authorList>
            <person name="Li X.-J."/>
            <person name="Feng X.-M."/>
        </authorList>
    </citation>
    <scope>NUCLEOTIDE SEQUENCE [LARGE SCALE GENOMIC DNA]</scope>
    <source>
        <strain evidence="1 2">XMNu-373</strain>
    </source>
</reference>
<evidence type="ECO:0000313" key="2">
    <source>
        <dbReference type="Proteomes" id="UP000460435"/>
    </source>
</evidence>
<dbReference type="Proteomes" id="UP000460435">
    <property type="component" value="Unassembled WGS sequence"/>
</dbReference>
<dbReference type="AlphaFoldDB" id="A0A7K3M718"/>
<evidence type="ECO:0000313" key="1">
    <source>
        <dbReference type="EMBL" id="NDL59119.1"/>
    </source>
</evidence>
<keyword evidence="2" id="KW-1185">Reference proteome</keyword>
<evidence type="ECO:0008006" key="3">
    <source>
        <dbReference type="Google" id="ProtNLM"/>
    </source>
</evidence>
<sequence length="233" mass="25917">MEGELAERDPDLLDVLDSAARLQELVPDTVLVGGSAAALYAGHRASYDHDHVATDLRHRFDAILDALEREGDWVTNRATPGKIVLGSLGGIESGIRQLIRTTPLETTLITLPSGQTLTVPTAEETLRVKAFLIVKRNQVRDYLDVAALSARYGAGPSARVLCGIDHYYADTRADGRRVATQLARQLADPSPRDTSTLERLAEYKALRSWWHSWNNVVDECQELARRMTSKEWR</sequence>
<gene>
    <name evidence="1" type="ORF">F7O44_18790</name>
</gene>
<accession>A0A7K3M718</accession>
<proteinExistence type="predicted"/>
<name>A0A7K3M718_9ACTN</name>